<sequence>MSHPSHSEITERQLLQSMVSVARHVYAAAASSVFMVDPQTGELTFAAVAGAGQQSLVGMRFPAGTGIAGWVAASCQTLIADNVVETDRFARDAAASTGYLPTSIMAAPLIADDECVGVLEVLDRRTAASDAQELDDLELLDLLAAQAALGLALLRRRERTAVVPRMGNLVARLSEHAAMDSYDPLAVALLGVSLDLLERTPPEASMSA</sequence>
<dbReference type="GeneID" id="95805011"/>
<dbReference type="SMART" id="SM00065">
    <property type="entry name" value="GAF"/>
    <property type="match status" value="1"/>
</dbReference>
<dbReference type="InterPro" id="IPR029016">
    <property type="entry name" value="GAF-like_dom_sf"/>
</dbReference>
<reference evidence="2 3" key="1">
    <citation type="submission" date="2016-06" db="EMBL/GenBank/DDBJ databases">
        <authorList>
            <person name="Kjaerup R.B."/>
            <person name="Dalgaard T.S."/>
            <person name="Juul-Madsen H.R."/>
        </authorList>
    </citation>
    <scope>NUCLEOTIDE SEQUENCE [LARGE SCALE GENOMIC DNA]</scope>
    <source>
        <strain evidence="2 3">DSM 43913</strain>
    </source>
</reference>
<evidence type="ECO:0000259" key="1">
    <source>
        <dbReference type="SMART" id="SM00065"/>
    </source>
</evidence>
<feature type="domain" description="GAF" evidence="1">
    <location>
        <begin position="10"/>
        <end position="161"/>
    </location>
</feature>
<evidence type="ECO:0000313" key="2">
    <source>
        <dbReference type="EMBL" id="SCG18991.1"/>
    </source>
</evidence>
<dbReference type="Proteomes" id="UP000198251">
    <property type="component" value="Chromosome I"/>
</dbReference>
<dbReference type="RefSeq" id="WP_089002521.1">
    <property type="nucleotide sequence ID" value="NZ_JBFAAC010000007.1"/>
</dbReference>
<dbReference type="SUPFAM" id="SSF55781">
    <property type="entry name" value="GAF domain-like"/>
    <property type="match status" value="1"/>
</dbReference>
<name>A0A1C5GGN8_MICEH</name>
<proteinExistence type="predicted"/>
<dbReference type="Pfam" id="PF01590">
    <property type="entry name" value="GAF"/>
    <property type="match status" value="1"/>
</dbReference>
<dbReference type="AlphaFoldDB" id="A0A1C5GGN8"/>
<dbReference type="InterPro" id="IPR003018">
    <property type="entry name" value="GAF"/>
</dbReference>
<keyword evidence="3" id="KW-1185">Reference proteome</keyword>
<organism evidence="2 3">
    <name type="scientific">Micromonospora echinofusca</name>
    <dbReference type="NCBI Taxonomy" id="47858"/>
    <lineage>
        <taxon>Bacteria</taxon>
        <taxon>Bacillati</taxon>
        <taxon>Actinomycetota</taxon>
        <taxon>Actinomycetes</taxon>
        <taxon>Micromonosporales</taxon>
        <taxon>Micromonosporaceae</taxon>
        <taxon>Micromonospora</taxon>
    </lineage>
</organism>
<accession>A0A1C5GGN8</accession>
<evidence type="ECO:0000313" key="3">
    <source>
        <dbReference type="Proteomes" id="UP000198251"/>
    </source>
</evidence>
<protein>
    <submittedName>
        <fullName evidence="2">GAF domain-containing protein</fullName>
    </submittedName>
</protein>
<dbReference type="Gene3D" id="3.30.450.40">
    <property type="match status" value="1"/>
</dbReference>
<gene>
    <name evidence="2" type="ORF">GA0070610_5349</name>
</gene>
<dbReference type="EMBL" id="LT607733">
    <property type="protein sequence ID" value="SCG18991.1"/>
    <property type="molecule type" value="Genomic_DNA"/>
</dbReference>